<evidence type="ECO:0000256" key="8">
    <source>
        <dbReference type="PROSITE-ProRule" id="PRU00192"/>
    </source>
</evidence>
<dbReference type="EMBL" id="MU005572">
    <property type="protein sequence ID" value="KAF2689136.1"/>
    <property type="molecule type" value="Genomic_DNA"/>
</dbReference>
<dbReference type="PROSITE" id="PS00479">
    <property type="entry name" value="ZF_DAG_PE_1"/>
    <property type="match status" value="1"/>
</dbReference>
<organism evidence="15 16">
    <name type="scientific">Lentithecium fluviatile CBS 122367</name>
    <dbReference type="NCBI Taxonomy" id="1168545"/>
    <lineage>
        <taxon>Eukaryota</taxon>
        <taxon>Fungi</taxon>
        <taxon>Dikarya</taxon>
        <taxon>Ascomycota</taxon>
        <taxon>Pezizomycotina</taxon>
        <taxon>Dothideomycetes</taxon>
        <taxon>Pleosporomycetidae</taxon>
        <taxon>Pleosporales</taxon>
        <taxon>Massarineae</taxon>
        <taxon>Lentitheciaceae</taxon>
        <taxon>Lentithecium</taxon>
    </lineage>
</organism>
<dbReference type="InterPro" id="IPR002219">
    <property type="entry name" value="PKC_DAG/PE"/>
</dbReference>
<dbReference type="GO" id="GO:0030833">
    <property type="term" value="P:regulation of actin filament polymerization"/>
    <property type="evidence" value="ECO:0007669"/>
    <property type="project" value="TreeGrafter"/>
</dbReference>
<name>A0A6G1JF86_9PLEO</name>
<dbReference type="Pfam" id="PF00018">
    <property type="entry name" value="SH3_1"/>
    <property type="match status" value="1"/>
</dbReference>
<feature type="domain" description="F-BAR" evidence="14">
    <location>
        <begin position="7"/>
        <end position="278"/>
    </location>
</feature>
<dbReference type="Proteomes" id="UP000799291">
    <property type="component" value="Unassembled WGS sequence"/>
</dbReference>
<dbReference type="SUPFAM" id="SSF50044">
    <property type="entry name" value="SH3-domain"/>
    <property type="match status" value="2"/>
</dbReference>
<evidence type="ECO:0000256" key="4">
    <source>
        <dbReference type="ARBA" id="ARBA00023054"/>
    </source>
</evidence>
<dbReference type="InterPro" id="IPR027267">
    <property type="entry name" value="AH/BAR_dom_sf"/>
</dbReference>
<feature type="domain" description="Phorbol-ester/DAG-type" evidence="13">
    <location>
        <begin position="408"/>
        <end position="458"/>
    </location>
</feature>
<dbReference type="Gene3D" id="3.30.60.20">
    <property type="match status" value="1"/>
</dbReference>
<dbReference type="InterPro" id="IPR035459">
    <property type="entry name" value="Bzz1_SH3_1"/>
</dbReference>
<dbReference type="GO" id="GO:0046872">
    <property type="term" value="F:metal ion binding"/>
    <property type="evidence" value="ECO:0007669"/>
    <property type="project" value="UniProtKB-KW"/>
</dbReference>
<dbReference type="PROSITE" id="PS50002">
    <property type="entry name" value="SH3"/>
    <property type="match status" value="2"/>
</dbReference>
<feature type="region of interest" description="Disordered" evidence="11">
    <location>
        <begin position="637"/>
        <end position="671"/>
    </location>
</feature>
<dbReference type="PROSITE" id="PS51741">
    <property type="entry name" value="F_BAR"/>
    <property type="match status" value="1"/>
</dbReference>
<dbReference type="Pfam" id="PF00130">
    <property type="entry name" value="C1_1"/>
    <property type="match status" value="1"/>
</dbReference>
<dbReference type="InterPro" id="IPR020454">
    <property type="entry name" value="DAG/PE-bd"/>
</dbReference>
<proteinExistence type="inferred from homology"/>
<feature type="domain" description="SH3" evidence="12">
    <location>
        <begin position="577"/>
        <end position="637"/>
    </location>
</feature>
<dbReference type="PANTHER" id="PTHR15735:SF21">
    <property type="entry name" value="PROTEIN NERVOUS WRECK"/>
    <property type="match status" value="1"/>
</dbReference>
<feature type="region of interest" description="Disordered" evidence="11">
    <location>
        <begin position="455"/>
        <end position="583"/>
    </location>
</feature>
<dbReference type="InterPro" id="IPR036028">
    <property type="entry name" value="SH3-like_dom_sf"/>
</dbReference>
<comment type="function">
    <text evidence="5">Plays a role in endocytosis and trafficking to the vacuole. Functions with type I myosins to restore polarity of the actin cytoskeleton after NaCl stress.</text>
</comment>
<dbReference type="Gene3D" id="1.20.1270.60">
    <property type="entry name" value="Arfaptin homology (AH) domain/BAR domain"/>
    <property type="match status" value="1"/>
</dbReference>
<dbReference type="InterPro" id="IPR046349">
    <property type="entry name" value="C1-like_sf"/>
</dbReference>
<dbReference type="InterPro" id="IPR001060">
    <property type="entry name" value="FCH_dom"/>
</dbReference>
<dbReference type="PRINTS" id="PR00008">
    <property type="entry name" value="DAGPEDOMAIN"/>
</dbReference>
<evidence type="ECO:0000313" key="15">
    <source>
        <dbReference type="EMBL" id="KAF2689136.1"/>
    </source>
</evidence>
<dbReference type="PROSITE" id="PS50081">
    <property type="entry name" value="ZF_DAG_PE_2"/>
    <property type="match status" value="1"/>
</dbReference>
<dbReference type="SMART" id="SM00109">
    <property type="entry name" value="C1"/>
    <property type="match status" value="1"/>
</dbReference>
<dbReference type="InterPro" id="IPR031160">
    <property type="entry name" value="F_BAR_dom"/>
</dbReference>
<dbReference type="FunFam" id="2.30.30.40:FF:000161">
    <property type="entry name" value="Actin polymerization protein Bzz1"/>
    <property type="match status" value="1"/>
</dbReference>
<dbReference type="SMART" id="SM00326">
    <property type="entry name" value="SH3"/>
    <property type="match status" value="2"/>
</dbReference>
<dbReference type="OrthoDB" id="8783038at2759"/>
<evidence type="ECO:0000259" key="13">
    <source>
        <dbReference type="PROSITE" id="PS50081"/>
    </source>
</evidence>
<feature type="compositionally biased region" description="Low complexity" evidence="11">
    <location>
        <begin position="478"/>
        <end position="493"/>
    </location>
</feature>
<dbReference type="SUPFAM" id="SSF103657">
    <property type="entry name" value="BAR/IMD domain-like"/>
    <property type="match status" value="1"/>
</dbReference>
<evidence type="ECO:0000259" key="14">
    <source>
        <dbReference type="PROSITE" id="PS51741"/>
    </source>
</evidence>
<dbReference type="AlphaFoldDB" id="A0A6G1JF86"/>
<feature type="domain" description="SH3" evidence="12">
    <location>
        <begin position="677"/>
        <end position="735"/>
    </location>
</feature>
<feature type="coiled-coil region" evidence="10">
    <location>
        <begin position="138"/>
        <end position="201"/>
    </location>
</feature>
<protein>
    <recommendedName>
        <fullName evidence="7">Protein BZZ1</fullName>
    </recommendedName>
</protein>
<evidence type="ECO:0000256" key="5">
    <source>
        <dbReference type="ARBA" id="ARBA00054085"/>
    </source>
</evidence>
<feature type="compositionally biased region" description="Basic and acidic residues" evidence="11">
    <location>
        <begin position="462"/>
        <end position="476"/>
    </location>
</feature>
<dbReference type="CDD" id="cd11912">
    <property type="entry name" value="SH3_Bzz1_1"/>
    <property type="match status" value="1"/>
</dbReference>
<keyword evidence="1 8" id="KW-0728">SH3 domain</keyword>
<comment type="similarity">
    <text evidence="6">Belongs to the BZZ1 family.</text>
</comment>
<evidence type="ECO:0000256" key="9">
    <source>
        <dbReference type="PROSITE-ProRule" id="PRU01077"/>
    </source>
</evidence>
<evidence type="ECO:0000256" key="7">
    <source>
        <dbReference type="ARBA" id="ARBA00074946"/>
    </source>
</evidence>
<dbReference type="SUPFAM" id="SSF57889">
    <property type="entry name" value="Cysteine-rich domain"/>
    <property type="match status" value="1"/>
</dbReference>
<dbReference type="GO" id="GO:0030864">
    <property type="term" value="C:cortical actin cytoskeleton"/>
    <property type="evidence" value="ECO:0007669"/>
    <property type="project" value="UniProtKB-ARBA"/>
</dbReference>
<gene>
    <name evidence="15" type="ORF">K458DRAFT_291494</name>
</gene>
<dbReference type="FunFam" id="1.20.1270.60:FF:000060">
    <property type="entry name" value="Actin polymerization protein Bzz1"/>
    <property type="match status" value="1"/>
</dbReference>
<evidence type="ECO:0000256" key="11">
    <source>
        <dbReference type="SAM" id="MobiDB-lite"/>
    </source>
</evidence>
<feature type="compositionally biased region" description="Polar residues" evidence="11">
    <location>
        <begin position="640"/>
        <end position="662"/>
    </location>
</feature>
<dbReference type="Gene3D" id="2.30.30.40">
    <property type="entry name" value="SH3 Domains"/>
    <property type="match status" value="2"/>
</dbReference>
<dbReference type="Pfam" id="PF14604">
    <property type="entry name" value="SH3_9"/>
    <property type="match status" value="1"/>
</dbReference>
<keyword evidence="2" id="KW-0479">Metal-binding</keyword>
<evidence type="ECO:0000256" key="6">
    <source>
        <dbReference type="ARBA" id="ARBA00061387"/>
    </source>
</evidence>
<keyword evidence="16" id="KW-1185">Reference proteome</keyword>
<evidence type="ECO:0000256" key="3">
    <source>
        <dbReference type="ARBA" id="ARBA00022833"/>
    </source>
</evidence>
<dbReference type="SMART" id="SM00055">
    <property type="entry name" value="FCH"/>
    <property type="match status" value="1"/>
</dbReference>
<evidence type="ECO:0000256" key="2">
    <source>
        <dbReference type="ARBA" id="ARBA00022723"/>
    </source>
</evidence>
<keyword evidence="4 9" id="KW-0175">Coiled coil</keyword>
<dbReference type="Pfam" id="PF00611">
    <property type="entry name" value="FCH"/>
    <property type="match status" value="1"/>
</dbReference>
<reference evidence="15" key="1">
    <citation type="journal article" date="2020" name="Stud. Mycol.">
        <title>101 Dothideomycetes genomes: a test case for predicting lifestyles and emergence of pathogens.</title>
        <authorList>
            <person name="Haridas S."/>
            <person name="Albert R."/>
            <person name="Binder M."/>
            <person name="Bloem J."/>
            <person name="Labutti K."/>
            <person name="Salamov A."/>
            <person name="Andreopoulos B."/>
            <person name="Baker S."/>
            <person name="Barry K."/>
            <person name="Bills G."/>
            <person name="Bluhm B."/>
            <person name="Cannon C."/>
            <person name="Castanera R."/>
            <person name="Culley D."/>
            <person name="Daum C."/>
            <person name="Ezra D."/>
            <person name="Gonzalez J."/>
            <person name="Henrissat B."/>
            <person name="Kuo A."/>
            <person name="Liang C."/>
            <person name="Lipzen A."/>
            <person name="Lutzoni F."/>
            <person name="Magnuson J."/>
            <person name="Mondo S."/>
            <person name="Nolan M."/>
            <person name="Ohm R."/>
            <person name="Pangilinan J."/>
            <person name="Park H.-J."/>
            <person name="Ramirez L."/>
            <person name="Alfaro M."/>
            <person name="Sun H."/>
            <person name="Tritt A."/>
            <person name="Yoshinaga Y."/>
            <person name="Zwiers L.-H."/>
            <person name="Turgeon B."/>
            <person name="Goodwin S."/>
            <person name="Spatafora J."/>
            <person name="Crous P."/>
            <person name="Grigoriev I."/>
        </authorList>
    </citation>
    <scope>NUCLEOTIDE SEQUENCE</scope>
    <source>
        <strain evidence="15">CBS 122367</strain>
    </source>
</reference>
<evidence type="ECO:0000256" key="10">
    <source>
        <dbReference type="SAM" id="Coils"/>
    </source>
</evidence>
<keyword evidence="3" id="KW-0862">Zinc</keyword>
<dbReference type="GO" id="GO:0045010">
    <property type="term" value="P:actin nucleation"/>
    <property type="evidence" value="ECO:0007669"/>
    <property type="project" value="UniProtKB-ARBA"/>
</dbReference>
<dbReference type="CDD" id="cd20824">
    <property type="entry name" value="C1_SpBZZ1-like"/>
    <property type="match status" value="1"/>
</dbReference>
<feature type="compositionally biased region" description="Polar residues" evidence="11">
    <location>
        <begin position="501"/>
        <end position="527"/>
    </location>
</feature>
<dbReference type="InterPro" id="IPR001452">
    <property type="entry name" value="SH3_domain"/>
</dbReference>
<sequence length="735" mass="81363">MEVDIAPQFGAELKDGFKNVNAWVAGGITWLDDIQQFYRERSAIEKEYAGKLSALAKKYFEKKARKSSSISVGDTPTVTPGSLESASMTTWGVQLTTLESRAAEHEQFASALITNLADPLKAHAVRYEELRKLHGDYAAKLEKERDSTYADLRKMKGKYDSVCQEVENRRKKTEGAFDHGKQKARNAFEQQQGEMRNVKGQNTYIISINVTNKQKEMYYHEYVPELLDSLQDLSETRVAKLNSIWSLAAQIETQTLTRSTDYLKHLSAEIPRNNPLLDSMMFVRHNAGSWQEPSNFQFEPSPVWLDDGSIATDEAAAVFLRNVLTKTKASLTEHRRELDKKRKEVENAKKVRQAIRDGKDKRDEVDVVRAIFTIQENMHEVERQKVNAEVEVSTITAAVGDLSLGARNHNFKSQTFKIPTNCDLCGDRIWGLSAKGFDCRDCGYTCHSKCELKVPADCPGEQSKEEKKKLKDERQKSAHAAPPANGNSPGGPSDMPRMTRSDTVNSMNTLSSGYSATAHRSISGGMSPTTEEAPAPAPAEEKKPAATGPRRNRIVAPPPAQYIKDDENLPTPSTSRSSEQKGRMLYPYQAGSEGELTVTDGRDVTILEPDDGSGWMKVRAGSKEGLVPTAYVDVLPLTPPSSNRPDSTYSASSASLAGSVTTTKKKGPAVAPKRGAKKLKYVEAIYEYTAQSDAEHSMSEGERFVLINMDTGDGWADVEKDGIVRSVPANYIQQV</sequence>
<feature type="coiled-coil region" evidence="10">
    <location>
        <begin position="324"/>
        <end position="351"/>
    </location>
</feature>
<evidence type="ECO:0000313" key="16">
    <source>
        <dbReference type="Proteomes" id="UP000799291"/>
    </source>
</evidence>
<dbReference type="FunFam" id="3.30.60.20:FF:000040">
    <property type="entry name" value="Actin polymerization protein Bzz1"/>
    <property type="match status" value="1"/>
</dbReference>
<evidence type="ECO:0000256" key="1">
    <source>
        <dbReference type="ARBA" id="ARBA00022443"/>
    </source>
</evidence>
<evidence type="ECO:0000259" key="12">
    <source>
        <dbReference type="PROSITE" id="PS50002"/>
    </source>
</evidence>
<accession>A0A6G1JF86</accession>
<dbReference type="PANTHER" id="PTHR15735">
    <property type="entry name" value="FCH AND DOUBLE SH3 DOMAINS PROTEIN"/>
    <property type="match status" value="1"/>
</dbReference>